<accession>A0A1S4B2S6</accession>
<dbReference type="PaxDb" id="4097-A0A1S4B2S6"/>
<feature type="compositionally biased region" description="Polar residues" evidence="1">
    <location>
        <begin position="202"/>
        <end position="213"/>
    </location>
</feature>
<proteinExistence type="predicted"/>
<dbReference type="STRING" id="4097.A0A1S4B2S6"/>
<dbReference type="RefSeq" id="XP_016483245.1">
    <property type="nucleotide sequence ID" value="XM_016627759.2"/>
</dbReference>
<dbReference type="InterPro" id="IPR039292">
    <property type="entry name" value="SICKLE"/>
</dbReference>
<dbReference type="KEGG" id="nta:107803959"/>
<evidence type="ECO:0000313" key="2">
    <source>
        <dbReference type="Proteomes" id="UP000790787"/>
    </source>
</evidence>
<feature type="region of interest" description="Disordered" evidence="1">
    <location>
        <begin position="1"/>
        <end position="167"/>
    </location>
</feature>
<dbReference type="GO" id="GO:0035196">
    <property type="term" value="P:miRNA processing"/>
    <property type="evidence" value="ECO:0007669"/>
    <property type="project" value="InterPro"/>
</dbReference>
<dbReference type="RefSeq" id="XP_016483245.1">
    <property type="nucleotide sequence ID" value="XM_016627759.1"/>
</dbReference>
<dbReference type="GO" id="GO:0000398">
    <property type="term" value="P:mRNA splicing, via spliceosome"/>
    <property type="evidence" value="ECO:0007669"/>
    <property type="project" value="InterPro"/>
</dbReference>
<dbReference type="Proteomes" id="UP000790787">
    <property type="component" value="Chromosome 12"/>
</dbReference>
<name>A0A1S4B2S6_TOBAC</name>
<gene>
    <name evidence="3" type="primary">LOC107803959</name>
</gene>
<reference evidence="3" key="2">
    <citation type="submission" date="2025-08" db="UniProtKB">
        <authorList>
            <consortium name="RefSeq"/>
        </authorList>
    </citation>
    <scope>IDENTIFICATION</scope>
    <source>
        <tissue evidence="3">Leaf</tissue>
    </source>
</reference>
<sequence>MESEKRKERLKAIREEAAEAGDNSEVQTSIGETLGDGLTNPLIESPSASQPCNTPRPRPMNAASPAYHAQGNYNSAKRTYQPRGVNAIPLGIRRKTSPICTPPGNSSNTLDSSLGTPNNYSPPNSPQIGDISSDCFPQGGGDGSQYGQGSPYQGSGFRGSHHRGSGRSKGLLKVYYHKSMVQDPWKVLKPVIWKPHRDTRDSPNSWLPKSNSSKKAKLGETPTESTPQQSVAEYLAAAFTEAASKDTVNDESGT</sequence>
<dbReference type="PANTHER" id="PTHR36054">
    <property type="entry name" value="PROTEIN SICKLE"/>
    <property type="match status" value="1"/>
</dbReference>
<dbReference type="AlphaFoldDB" id="A0A1S4B2S6"/>
<dbReference type="Pfam" id="PF15502">
    <property type="entry name" value="MPLKIP"/>
    <property type="match status" value="1"/>
</dbReference>
<feature type="compositionally biased region" description="Basic and acidic residues" evidence="1">
    <location>
        <begin position="1"/>
        <end position="17"/>
    </location>
</feature>
<reference evidence="2" key="1">
    <citation type="journal article" date="2014" name="Nat. Commun.">
        <title>The tobacco genome sequence and its comparison with those of tomato and potato.</title>
        <authorList>
            <person name="Sierro N."/>
            <person name="Battey J.N."/>
            <person name="Ouadi S."/>
            <person name="Bakaher N."/>
            <person name="Bovet L."/>
            <person name="Willig A."/>
            <person name="Goepfert S."/>
            <person name="Peitsch M.C."/>
            <person name="Ivanov N.V."/>
        </authorList>
    </citation>
    <scope>NUCLEOTIDE SEQUENCE [LARGE SCALE GENOMIC DNA]</scope>
</reference>
<dbReference type="InterPro" id="IPR028265">
    <property type="entry name" value="TTDN1/SICKLE"/>
</dbReference>
<organism evidence="2 3">
    <name type="scientific">Nicotiana tabacum</name>
    <name type="common">Common tobacco</name>
    <dbReference type="NCBI Taxonomy" id="4097"/>
    <lineage>
        <taxon>Eukaryota</taxon>
        <taxon>Viridiplantae</taxon>
        <taxon>Streptophyta</taxon>
        <taxon>Embryophyta</taxon>
        <taxon>Tracheophyta</taxon>
        <taxon>Spermatophyta</taxon>
        <taxon>Magnoliopsida</taxon>
        <taxon>eudicotyledons</taxon>
        <taxon>Gunneridae</taxon>
        <taxon>Pentapetalae</taxon>
        <taxon>asterids</taxon>
        <taxon>lamiids</taxon>
        <taxon>Solanales</taxon>
        <taxon>Solanaceae</taxon>
        <taxon>Nicotianoideae</taxon>
        <taxon>Nicotianeae</taxon>
        <taxon>Nicotiana</taxon>
    </lineage>
</organism>
<evidence type="ECO:0000256" key="1">
    <source>
        <dbReference type="SAM" id="MobiDB-lite"/>
    </source>
</evidence>
<evidence type="ECO:0000313" key="3">
    <source>
        <dbReference type="RefSeq" id="XP_016483245.1"/>
    </source>
</evidence>
<feature type="compositionally biased region" description="Polar residues" evidence="1">
    <location>
        <begin position="103"/>
        <end position="122"/>
    </location>
</feature>
<feature type="region of interest" description="Disordered" evidence="1">
    <location>
        <begin position="195"/>
        <end position="229"/>
    </location>
</feature>
<dbReference type="OrthoDB" id="1935385at2759"/>
<keyword evidence="2" id="KW-1185">Reference proteome</keyword>
<dbReference type="OMA" id="KGRFKFY"/>
<dbReference type="GeneID" id="107803959"/>
<dbReference type="PANTHER" id="PTHR36054:SF5">
    <property type="entry name" value="HYDROXYPROLINE-RICH GLYCOPROTEIN FAMILY PROTEIN"/>
    <property type="match status" value="1"/>
</dbReference>
<protein>
    <submittedName>
        <fullName evidence="3">Uncharacterized protein LOC107803959</fullName>
    </submittedName>
    <submittedName>
        <fullName evidence="3">Uncharacterized protein isoform X1</fullName>
    </submittedName>
</protein>